<evidence type="ECO:0000313" key="8">
    <source>
        <dbReference type="EMBL" id="SVB65079.1"/>
    </source>
</evidence>
<dbReference type="PANTHER" id="PTHR42891:SF1">
    <property type="entry name" value="D-GLYCERO-BETA-D-MANNO-HEPTOSE-1,7-BISPHOSPHATE 7-PHOSPHATASE"/>
    <property type="match status" value="1"/>
</dbReference>
<dbReference type="NCBIfam" id="NF006506">
    <property type="entry name" value="PRK08942.1"/>
    <property type="match status" value="1"/>
</dbReference>
<dbReference type="SUPFAM" id="SSF56784">
    <property type="entry name" value="HAD-like"/>
    <property type="match status" value="1"/>
</dbReference>
<accession>A0A382FQX8</accession>
<evidence type="ECO:0000256" key="6">
    <source>
        <dbReference type="ARBA" id="ARBA00023277"/>
    </source>
</evidence>
<dbReference type="GO" id="GO:0046872">
    <property type="term" value="F:metal ion binding"/>
    <property type="evidence" value="ECO:0007669"/>
    <property type="project" value="UniProtKB-KW"/>
</dbReference>
<dbReference type="AlphaFoldDB" id="A0A382FQX8"/>
<dbReference type="Gene3D" id="3.40.50.1000">
    <property type="entry name" value="HAD superfamily/HAD-like"/>
    <property type="match status" value="1"/>
</dbReference>
<dbReference type="Pfam" id="PF13242">
    <property type="entry name" value="Hydrolase_like"/>
    <property type="match status" value="1"/>
</dbReference>
<dbReference type="NCBIfam" id="TIGR00213">
    <property type="entry name" value="GmhB_yaeD"/>
    <property type="match status" value="1"/>
</dbReference>
<dbReference type="EMBL" id="UINC01051207">
    <property type="protein sequence ID" value="SVB65079.1"/>
    <property type="molecule type" value="Genomic_DNA"/>
</dbReference>
<keyword evidence="4" id="KW-0479">Metal-binding</keyword>
<dbReference type="CDD" id="cd07503">
    <property type="entry name" value="HAD_HisB-N"/>
    <property type="match status" value="1"/>
</dbReference>
<keyword evidence="6" id="KW-0119">Carbohydrate metabolism</keyword>
<dbReference type="PANTHER" id="PTHR42891">
    <property type="entry name" value="D-GLYCERO-BETA-D-MANNO-HEPTOSE-1,7-BISPHOSPHATE 7-PHOSPHATASE"/>
    <property type="match status" value="1"/>
</dbReference>
<dbReference type="PIRSF" id="PIRSF004682">
    <property type="entry name" value="GmhB"/>
    <property type="match status" value="1"/>
</dbReference>
<keyword evidence="3" id="KW-0963">Cytoplasm</keyword>
<sequence length="175" mass="20047">MTIKTIFLDRDGVINKEVKYLFKIADFKFIEGVFDACLYFQYLDYKIIFISNQSGIARGYYNENDYQKLTEWMLGQFNDNGINILDTFYCPHGPESLCECRKPKPGMLIEAKDKYNISMKDSWMIGDSESDIKAANAAGISNTILVRSGHRVDESNSNSKFTIDSIKQSKEVIKT</sequence>
<evidence type="ECO:0000256" key="4">
    <source>
        <dbReference type="ARBA" id="ARBA00022723"/>
    </source>
</evidence>
<dbReference type="InterPro" id="IPR006549">
    <property type="entry name" value="HAD-SF_hydro_IIIA"/>
</dbReference>
<dbReference type="InterPro" id="IPR023214">
    <property type="entry name" value="HAD_sf"/>
</dbReference>
<dbReference type="InterPro" id="IPR036412">
    <property type="entry name" value="HAD-like_sf"/>
</dbReference>
<dbReference type="GO" id="GO:0005975">
    <property type="term" value="P:carbohydrate metabolic process"/>
    <property type="evidence" value="ECO:0007669"/>
    <property type="project" value="InterPro"/>
</dbReference>
<dbReference type="InterPro" id="IPR004446">
    <property type="entry name" value="Heptose_bisP_phosphatase"/>
</dbReference>
<protein>
    <recommendedName>
        <fullName evidence="7">D,D-heptose 1,7-bisphosphate phosphatase</fullName>
    </recommendedName>
</protein>
<dbReference type="GO" id="GO:0016791">
    <property type="term" value="F:phosphatase activity"/>
    <property type="evidence" value="ECO:0007669"/>
    <property type="project" value="InterPro"/>
</dbReference>
<organism evidence="8">
    <name type="scientific">marine metagenome</name>
    <dbReference type="NCBI Taxonomy" id="408172"/>
    <lineage>
        <taxon>unclassified sequences</taxon>
        <taxon>metagenomes</taxon>
        <taxon>ecological metagenomes</taxon>
    </lineage>
</organism>
<evidence type="ECO:0000256" key="1">
    <source>
        <dbReference type="ARBA" id="ARBA00004496"/>
    </source>
</evidence>
<gene>
    <name evidence="8" type="ORF">METZ01_LOCUS217933</name>
</gene>
<evidence type="ECO:0000256" key="3">
    <source>
        <dbReference type="ARBA" id="ARBA00022490"/>
    </source>
</evidence>
<evidence type="ECO:0000256" key="2">
    <source>
        <dbReference type="ARBA" id="ARBA00005628"/>
    </source>
</evidence>
<dbReference type="NCBIfam" id="TIGR01662">
    <property type="entry name" value="HAD-SF-IIIA"/>
    <property type="match status" value="1"/>
</dbReference>
<evidence type="ECO:0000256" key="5">
    <source>
        <dbReference type="ARBA" id="ARBA00022801"/>
    </source>
</evidence>
<keyword evidence="5" id="KW-0378">Hydrolase</keyword>
<name>A0A382FQX8_9ZZZZ</name>
<dbReference type="InterPro" id="IPR006543">
    <property type="entry name" value="Histidinol-phos"/>
</dbReference>
<reference evidence="8" key="1">
    <citation type="submission" date="2018-05" db="EMBL/GenBank/DDBJ databases">
        <authorList>
            <person name="Lanie J.A."/>
            <person name="Ng W.-L."/>
            <person name="Kazmierczak K.M."/>
            <person name="Andrzejewski T.M."/>
            <person name="Davidsen T.M."/>
            <person name="Wayne K.J."/>
            <person name="Tettelin H."/>
            <person name="Glass J.I."/>
            <person name="Rusch D."/>
            <person name="Podicherti R."/>
            <person name="Tsui H.-C.T."/>
            <person name="Winkler M.E."/>
        </authorList>
    </citation>
    <scope>NUCLEOTIDE SEQUENCE</scope>
</reference>
<evidence type="ECO:0000256" key="7">
    <source>
        <dbReference type="ARBA" id="ARBA00031828"/>
    </source>
</evidence>
<comment type="similarity">
    <text evidence="2">Belongs to the GmhB family.</text>
</comment>
<dbReference type="GO" id="GO:0005737">
    <property type="term" value="C:cytoplasm"/>
    <property type="evidence" value="ECO:0007669"/>
    <property type="project" value="UniProtKB-SubCell"/>
</dbReference>
<dbReference type="NCBIfam" id="TIGR01656">
    <property type="entry name" value="Histidinol-ppas"/>
    <property type="match status" value="1"/>
</dbReference>
<comment type="subcellular location">
    <subcellularLocation>
        <location evidence="1">Cytoplasm</location>
    </subcellularLocation>
</comment>
<proteinExistence type="inferred from homology"/>